<feature type="compositionally biased region" description="Acidic residues" evidence="8">
    <location>
        <begin position="105"/>
        <end position="116"/>
    </location>
</feature>
<feature type="compositionally biased region" description="Gly residues" evidence="8">
    <location>
        <begin position="657"/>
        <end position="672"/>
    </location>
</feature>
<feature type="domain" description="RRM" evidence="9">
    <location>
        <begin position="422"/>
        <end position="548"/>
    </location>
</feature>
<dbReference type="PROSITE" id="PS50102">
    <property type="entry name" value="RRM"/>
    <property type="match status" value="1"/>
</dbReference>
<feature type="compositionally biased region" description="Low complexity" evidence="8">
    <location>
        <begin position="629"/>
        <end position="643"/>
    </location>
</feature>
<name>A0AA38JDY5_9AGAR</name>
<accession>A0AA38JDY5</accession>
<feature type="compositionally biased region" description="Low complexity" evidence="8">
    <location>
        <begin position="50"/>
        <end position="59"/>
    </location>
</feature>
<feature type="region of interest" description="Disordered" evidence="8">
    <location>
        <begin position="558"/>
        <end position="695"/>
    </location>
</feature>
<dbReference type="GO" id="GO:0000463">
    <property type="term" value="P:maturation of LSU-rRNA from tricistronic rRNA transcript (SSU-rRNA, 5.8S rRNA, LSU-rRNA)"/>
    <property type="evidence" value="ECO:0007669"/>
    <property type="project" value="TreeGrafter"/>
</dbReference>
<evidence type="ECO:0000313" key="11">
    <source>
        <dbReference type="Proteomes" id="UP001176059"/>
    </source>
</evidence>
<keyword evidence="5 7" id="KW-0694">RNA-binding</keyword>
<organism evidence="10 11">
    <name type="scientific">Lentinula guzmanii</name>
    <dbReference type="NCBI Taxonomy" id="2804957"/>
    <lineage>
        <taxon>Eukaryota</taxon>
        <taxon>Fungi</taxon>
        <taxon>Dikarya</taxon>
        <taxon>Basidiomycota</taxon>
        <taxon>Agaricomycotina</taxon>
        <taxon>Agaricomycetes</taxon>
        <taxon>Agaricomycetidae</taxon>
        <taxon>Agaricales</taxon>
        <taxon>Marasmiineae</taxon>
        <taxon>Omphalotaceae</taxon>
        <taxon>Lentinula</taxon>
    </lineage>
</organism>
<dbReference type="SMART" id="SM00360">
    <property type="entry name" value="RRM"/>
    <property type="match status" value="1"/>
</dbReference>
<reference evidence="10" key="1">
    <citation type="submission" date="2022-08" db="EMBL/GenBank/DDBJ databases">
        <authorList>
            <consortium name="DOE Joint Genome Institute"/>
            <person name="Min B."/>
            <person name="Sierra-Patev S."/>
            <person name="Naranjo-Ortiz M."/>
            <person name="Looney B."/>
            <person name="Konkel Z."/>
            <person name="Slot J.C."/>
            <person name="Sakamoto Y."/>
            <person name="Steenwyk J.L."/>
            <person name="Rokas A."/>
            <person name="Carro J."/>
            <person name="Camarero S."/>
            <person name="Ferreira P."/>
            <person name="Molpeceres G."/>
            <person name="Ruiz-duenas F.J."/>
            <person name="Serrano A."/>
            <person name="Henrissat B."/>
            <person name="Drula E."/>
            <person name="Hughes K.W."/>
            <person name="Mata J.L."/>
            <person name="Ishikawa N.K."/>
            <person name="Vargas-Isla R."/>
            <person name="Ushijima S."/>
            <person name="Smith C.A."/>
            <person name="Ahrendt S."/>
            <person name="Andreopoulos W."/>
            <person name="He G."/>
            <person name="LaButti K."/>
            <person name="Lipzen A."/>
            <person name="Ng V."/>
            <person name="Riley R."/>
            <person name="Sandor L."/>
            <person name="Barry K."/>
            <person name="Martinez A.T."/>
            <person name="Xiao Y."/>
            <person name="Gibbons J.G."/>
            <person name="Terashima K."/>
            <person name="Hibbett D.S."/>
            <person name="Grigoriev I.V."/>
        </authorList>
    </citation>
    <scope>NUCLEOTIDE SEQUENCE</scope>
    <source>
        <strain evidence="10">ET3784</strain>
    </source>
</reference>
<gene>
    <name evidence="10" type="ORF">DFJ43DRAFT_1043631</name>
</gene>
<comment type="subcellular location">
    <subcellularLocation>
        <location evidence="2">Nucleus</location>
        <location evidence="2">Nucleolus</location>
    </subcellularLocation>
</comment>
<dbReference type="InterPro" id="IPR035979">
    <property type="entry name" value="RBD_domain_sf"/>
</dbReference>
<dbReference type="GO" id="GO:0005730">
    <property type="term" value="C:nucleolus"/>
    <property type="evidence" value="ECO:0007669"/>
    <property type="project" value="UniProtKB-SubCell"/>
</dbReference>
<feature type="compositionally biased region" description="Basic and acidic residues" evidence="8">
    <location>
        <begin position="270"/>
        <end position="292"/>
    </location>
</feature>
<proteinExistence type="inferred from homology"/>
<sequence>MALSSFLLTSGTKKTVVDTELDSLFKNASAGPNPLPNLSSGKLKRKHQNTPSVSPTSTSKKTKLTEPVDSLKTSKQTPSERKTKLKKNPTQVSKAAARKGHNEGPESESDGDDSELENAYLSRVARGNSKRKTLTSDHEDESKEELEVTKGDDVEDASSNEEDEEDHQPPQHETLSRNQHPKKLPKAISKYAPPDETLEQRNARTIFVGNLSVEVSQKKSLLKSLQRHILGLIPSSSDSSNIKPKIESTRFRSVPFAMPTSTMEKDEDEASTKKDKSKSSSKARQHDIDRTKSWKKSSGPGEQEEEDSAKSEKKFLTPAQKKKIAFINQDIHASGSSINAYILFAHPIPTSDEVPKRKSNLPPLPDVMNPYEAARLAKEACDGSEFMERTLRVDVVAQTADSDLVEAQGRVVRTGSDVDPKRCIFVGNLDFESKEEDVRAYFEGVLSAEKGPRVGRVNEDDEEQDSDSVSDGDKGNDTKQIASKGRGRSEGWVTRVRIIRDKDTQLGKGFGYVQFAERDCVDQIIAAALEPGKLKFAKRKLRVERCKTIPGGSFKVKVKSASSSSSRPNIPASKANRSTPTMSTSLSVPKGDPNLGSKLAHLSKEERKSAKAADADRLARRLAKKKSRMAMAVGAGAGAAKVKVQGKERGRERKARSGGGGTLGKQGKGHGVGSATKNKGKTISERAFKTRNVKK</sequence>
<dbReference type="GO" id="GO:0019843">
    <property type="term" value="F:rRNA binding"/>
    <property type="evidence" value="ECO:0007669"/>
    <property type="project" value="TreeGrafter"/>
</dbReference>
<dbReference type="Proteomes" id="UP001176059">
    <property type="component" value="Unassembled WGS sequence"/>
</dbReference>
<dbReference type="PANTHER" id="PTHR23236:SF25">
    <property type="entry name" value="RNA-BINDING PROTEIN 34"/>
    <property type="match status" value="1"/>
</dbReference>
<dbReference type="InterPro" id="IPR012677">
    <property type="entry name" value="Nucleotide-bd_a/b_plait_sf"/>
</dbReference>
<feature type="region of interest" description="Disordered" evidence="8">
    <location>
        <begin position="233"/>
        <end position="313"/>
    </location>
</feature>
<keyword evidence="11" id="KW-1185">Reference proteome</keyword>
<feature type="compositionally biased region" description="Basic and acidic residues" evidence="8">
    <location>
        <begin position="602"/>
        <end position="619"/>
    </location>
</feature>
<evidence type="ECO:0000256" key="6">
    <source>
        <dbReference type="ARBA" id="ARBA00023242"/>
    </source>
</evidence>
<keyword evidence="6" id="KW-0539">Nucleus</keyword>
<comment type="caution">
    <text evidence="10">The sequence shown here is derived from an EMBL/GenBank/DDBJ whole genome shotgun (WGS) entry which is preliminary data.</text>
</comment>
<dbReference type="AlphaFoldDB" id="A0AA38JDY5"/>
<feature type="compositionally biased region" description="Polar residues" evidence="8">
    <location>
        <begin position="575"/>
        <end position="587"/>
    </location>
</feature>
<evidence type="ECO:0000256" key="3">
    <source>
        <dbReference type="ARBA" id="ARBA00007077"/>
    </source>
</evidence>
<feature type="region of interest" description="Disordered" evidence="8">
    <location>
        <begin position="452"/>
        <end position="487"/>
    </location>
</feature>
<protein>
    <recommendedName>
        <fullName evidence="4">Nucleolar protein 12</fullName>
    </recommendedName>
</protein>
<evidence type="ECO:0000256" key="1">
    <source>
        <dbReference type="ARBA" id="ARBA00002475"/>
    </source>
</evidence>
<evidence type="ECO:0000256" key="4">
    <source>
        <dbReference type="ARBA" id="ARBA00015520"/>
    </source>
</evidence>
<evidence type="ECO:0000256" key="5">
    <source>
        <dbReference type="ARBA" id="ARBA00022884"/>
    </source>
</evidence>
<dbReference type="Gene3D" id="3.30.70.330">
    <property type="match status" value="1"/>
</dbReference>
<dbReference type="PANTHER" id="PTHR23236">
    <property type="entry name" value="EUKARYOTIC TRANSLATION INITIATION FACTOR 4B/4H"/>
    <property type="match status" value="1"/>
</dbReference>
<evidence type="ECO:0000313" key="10">
    <source>
        <dbReference type="EMBL" id="KAJ3714921.1"/>
    </source>
</evidence>
<comment type="function">
    <text evidence="1">Involved in pre-25S rRNA processing.</text>
</comment>
<feature type="compositionally biased region" description="Acidic residues" evidence="8">
    <location>
        <begin position="459"/>
        <end position="470"/>
    </location>
</feature>
<evidence type="ECO:0000259" key="9">
    <source>
        <dbReference type="PROSITE" id="PS50102"/>
    </source>
</evidence>
<comment type="similarity">
    <text evidence="3">Belongs to the RRM RBM34 family.</text>
</comment>
<reference evidence="10" key="2">
    <citation type="journal article" date="2023" name="Proc. Natl. Acad. Sci. U.S.A.">
        <title>A global phylogenomic analysis of the shiitake genus Lentinula.</title>
        <authorList>
            <person name="Sierra-Patev S."/>
            <person name="Min B."/>
            <person name="Naranjo-Ortiz M."/>
            <person name="Looney B."/>
            <person name="Konkel Z."/>
            <person name="Slot J.C."/>
            <person name="Sakamoto Y."/>
            <person name="Steenwyk J.L."/>
            <person name="Rokas A."/>
            <person name="Carro J."/>
            <person name="Camarero S."/>
            <person name="Ferreira P."/>
            <person name="Molpeceres G."/>
            <person name="Ruiz-Duenas F.J."/>
            <person name="Serrano A."/>
            <person name="Henrissat B."/>
            <person name="Drula E."/>
            <person name="Hughes K.W."/>
            <person name="Mata J.L."/>
            <person name="Ishikawa N.K."/>
            <person name="Vargas-Isla R."/>
            <person name="Ushijima S."/>
            <person name="Smith C.A."/>
            <person name="Donoghue J."/>
            <person name="Ahrendt S."/>
            <person name="Andreopoulos W."/>
            <person name="He G."/>
            <person name="LaButti K."/>
            <person name="Lipzen A."/>
            <person name="Ng V."/>
            <person name="Riley R."/>
            <person name="Sandor L."/>
            <person name="Barry K."/>
            <person name="Martinez A.T."/>
            <person name="Xiao Y."/>
            <person name="Gibbons J.G."/>
            <person name="Terashima K."/>
            <person name="Grigoriev I.V."/>
            <person name="Hibbett D."/>
        </authorList>
    </citation>
    <scope>NUCLEOTIDE SEQUENCE</scope>
    <source>
        <strain evidence="10">ET3784</strain>
    </source>
</reference>
<feature type="compositionally biased region" description="Basic and acidic residues" evidence="8">
    <location>
        <begin position="134"/>
        <end position="152"/>
    </location>
</feature>
<evidence type="ECO:0000256" key="2">
    <source>
        <dbReference type="ARBA" id="ARBA00004604"/>
    </source>
</evidence>
<feature type="compositionally biased region" description="Acidic residues" evidence="8">
    <location>
        <begin position="153"/>
        <end position="166"/>
    </location>
</feature>
<dbReference type="SUPFAM" id="SSF54928">
    <property type="entry name" value="RNA-binding domain, RBD"/>
    <property type="match status" value="1"/>
</dbReference>
<dbReference type="EMBL" id="JANVFO010000087">
    <property type="protein sequence ID" value="KAJ3714921.1"/>
    <property type="molecule type" value="Genomic_DNA"/>
</dbReference>
<dbReference type="InterPro" id="IPR000504">
    <property type="entry name" value="RRM_dom"/>
</dbReference>
<evidence type="ECO:0000256" key="7">
    <source>
        <dbReference type="PROSITE-ProRule" id="PRU00176"/>
    </source>
</evidence>
<feature type="region of interest" description="Disordered" evidence="8">
    <location>
        <begin position="25"/>
        <end position="198"/>
    </location>
</feature>
<evidence type="ECO:0000256" key="8">
    <source>
        <dbReference type="SAM" id="MobiDB-lite"/>
    </source>
</evidence>